<name>A0A7J7XH80_MYOMY</name>
<organism evidence="1 2">
    <name type="scientific">Myotis myotis</name>
    <name type="common">Greater mouse-eared bat</name>
    <name type="synonym">Vespertilio myotis</name>
    <dbReference type="NCBI Taxonomy" id="51298"/>
    <lineage>
        <taxon>Eukaryota</taxon>
        <taxon>Metazoa</taxon>
        <taxon>Chordata</taxon>
        <taxon>Craniata</taxon>
        <taxon>Vertebrata</taxon>
        <taxon>Euteleostomi</taxon>
        <taxon>Mammalia</taxon>
        <taxon>Eutheria</taxon>
        <taxon>Laurasiatheria</taxon>
        <taxon>Chiroptera</taxon>
        <taxon>Yangochiroptera</taxon>
        <taxon>Vespertilionidae</taxon>
        <taxon>Myotis</taxon>
    </lineage>
</organism>
<dbReference type="Proteomes" id="UP000527355">
    <property type="component" value="Unassembled WGS sequence"/>
</dbReference>
<keyword evidence="2" id="KW-1185">Reference proteome</keyword>
<gene>
    <name evidence="1" type="ORF">mMyoMyo1_011640</name>
</gene>
<evidence type="ECO:0000313" key="2">
    <source>
        <dbReference type="Proteomes" id="UP000527355"/>
    </source>
</evidence>
<sequence length="190" mass="20695">MSHLVSLCLISPTLSRRSSNSVSLCAVGSCEVALPHGQGQVPAFPGGLTWKATAQGDSLVKLGVSLSLRFCTWPPPDLLQHRPRALANTQKSALPKSLPWLPIAFRTTVSAGEFAGSAEETHCKNDTPPPHRPLRHCVCHGGLPGGRPCAGDKQRQAWSLCLEAYTFFTRQVNRYPTIMCILMFKSWKCS</sequence>
<dbReference type="EMBL" id="JABWUV010000006">
    <property type="protein sequence ID" value="KAF6349063.1"/>
    <property type="molecule type" value="Genomic_DNA"/>
</dbReference>
<accession>A0A7J7XH80</accession>
<protein>
    <submittedName>
        <fullName evidence="1">Uncharacterized protein</fullName>
    </submittedName>
</protein>
<dbReference type="AlphaFoldDB" id="A0A7J7XH80"/>
<evidence type="ECO:0000313" key="1">
    <source>
        <dbReference type="EMBL" id="KAF6349063.1"/>
    </source>
</evidence>
<proteinExistence type="predicted"/>
<comment type="caution">
    <text evidence="1">The sequence shown here is derived from an EMBL/GenBank/DDBJ whole genome shotgun (WGS) entry which is preliminary data.</text>
</comment>
<reference evidence="1 2" key="1">
    <citation type="journal article" date="2020" name="Nature">
        <title>Six reference-quality genomes reveal evolution of bat adaptations.</title>
        <authorList>
            <person name="Jebb D."/>
            <person name="Huang Z."/>
            <person name="Pippel M."/>
            <person name="Hughes G.M."/>
            <person name="Lavrichenko K."/>
            <person name="Devanna P."/>
            <person name="Winkler S."/>
            <person name="Jermiin L.S."/>
            <person name="Skirmuntt E.C."/>
            <person name="Katzourakis A."/>
            <person name="Burkitt-Gray L."/>
            <person name="Ray D.A."/>
            <person name="Sullivan K.A.M."/>
            <person name="Roscito J.G."/>
            <person name="Kirilenko B.M."/>
            <person name="Davalos L.M."/>
            <person name="Corthals A.P."/>
            <person name="Power M.L."/>
            <person name="Jones G."/>
            <person name="Ransome R.D."/>
            <person name="Dechmann D.K.N."/>
            <person name="Locatelli A.G."/>
            <person name="Puechmaille S.J."/>
            <person name="Fedrigo O."/>
            <person name="Jarvis E.D."/>
            <person name="Hiller M."/>
            <person name="Vernes S.C."/>
            <person name="Myers E.W."/>
            <person name="Teeling E.C."/>
        </authorList>
    </citation>
    <scope>NUCLEOTIDE SEQUENCE [LARGE SCALE GENOMIC DNA]</scope>
    <source>
        <strain evidence="1">MMyoMyo1</strain>
        <tissue evidence="1">Flight muscle</tissue>
    </source>
</reference>